<reference evidence="2 3" key="1">
    <citation type="submission" date="2019-12" db="EMBL/GenBank/DDBJ databases">
        <authorList>
            <person name="Huq M.A."/>
        </authorList>
    </citation>
    <scope>NUCLEOTIDE SEQUENCE [LARGE SCALE GENOMIC DNA]</scope>
    <source>
        <strain evidence="2 3">MAH-18</strain>
    </source>
</reference>
<evidence type="ECO:0000313" key="2">
    <source>
        <dbReference type="EMBL" id="MVQ48649.1"/>
    </source>
</evidence>
<dbReference type="SUPFAM" id="SSF89796">
    <property type="entry name" value="CoA-transferase family III (CaiB/BaiF)"/>
    <property type="match status" value="1"/>
</dbReference>
<evidence type="ECO:0000256" key="1">
    <source>
        <dbReference type="ARBA" id="ARBA00022679"/>
    </source>
</evidence>
<protein>
    <submittedName>
        <fullName evidence="2">CoA transferase</fullName>
    </submittedName>
</protein>
<dbReference type="InterPro" id="IPR023606">
    <property type="entry name" value="CoA-Trfase_III_dom_1_sf"/>
</dbReference>
<keyword evidence="3" id="KW-1185">Reference proteome</keyword>
<proteinExistence type="predicted"/>
<organism evidence="2 3">
    <name type="scientific">Nocardioides agri</name>
    <dbReference type="NCBI Taxonomy" id="2682843"/>
    <lineage>
        <taxon>Bacteria</taxon>
        <taxon>Bacillati</taxon>
        <taxon>Actinomycetota</taxon>
        <taxon>Actinomycetes</taxon>
        <taxon>Propionibacteriales</taxon>
        <taxon>Nocardioidaceae</taxon>
        <taxon>Nocardioides</taxon>
    </lineage>
</organism>
<dbReference type="EMBL" id="WSEK01000004">
    <property type="protein sequence ID" value="MVQ48649.1"/>
    <property type="molecule type" value="Genomic_DNA"/>
</dbReference>
<dbReference type="PANTHER" id="PTHR48207:SF3">
    <property type="entry name" value="SUCCINATE--HYDROXYMETHYLGLUTARATE COA-TRANSFERASE"/>
    <property type="match status" value="1"/>
</dbReference>
<comment type="caution">
    <text evidence="2">The sequence shown here is derived from an EMBL/GenBank/DDBJ whole genome shotgun (WGS) entry which is preliminary data.</text>
</comment>
<name>A0A6L6XN16_9ACTN</name>
<dbReference type="Proteomes" id="UP000473525">
    <property type="component" value="Unassembled WGS sequence"/>
</dbReference>
<dbReference type="AlphaFoldDB" id="A0A6L6XN16"/>
<dbReference type="Pfam" id="PF02515">
    <property type="entry name" value="CoA_transf_3"/>
    <property type="match status" value="1"/>
</dbReference>
<evidence type="ECO:0000313" key="3">
    <source>
        <dbReference type="Proteomes" id="UP000473525"/>
    </source>
</evidence>
<sequence>MLELGSFIAGPFAGQLLGDYGAEVLKVETTTSGDPMRRWGVNVDGESLWWPSIARNKRSVAIDLRQEEGRDLIRRLATEVDVVLENFRPGTLVTWGLDYATLSALNPRLIMVHVSGFGQTGPRANDAGFGSIGEAMGGIRHTTGNPELPPTRSGISLGDSLAAMFAVIGTLAAVNERHASGRGQEVDVAIYEAVAALMESTMADHAIAGVTRGRTGSVLPGVSPSNVYPTSDGAEVLIAANADTVFRRLCDAMGRPDLADDPRFAEHAPRGANMAEIDGMIADWTRTLAADELLAAMEEHGVPAGRIYTAADMLADPQYAARDMVVELVNRFGTAVPATGIVPKFSRTHPGAPLPGPLLGGDTRQVLTTLAGVGDDEWAKLAANGVVLQAD</sequence>
<dbReference type="PANTHER" id="PTHR48207">
    <property type="entry name" value="SUCCINATE--HYDROXYMETHYLGLUTARATE COA-TRANSFERASE"/>
    <property type="match status" value="1"/>
</dbReference>
<dbReference type="GO" id="GO:0008410">
    <property type="term" value="F:CoA-transferase activity"/>
    <property type="evidence" value="ECO:0007669"/>
    <property type="project" value="TreeGrafter"/>
</dbReference>
<keyword evidence="1 2" id="KW-0808">Transferase</keyword>
<dbReference type="Gene3D" id="3.30.1540.10">
    <property type="entry name" value="formyl-coa transferase, domain 3"/>
    <property type="match status" value="1"/>
</dbReference>
<dbReference type="InterPro" id="IPR003673">
    <property type="entry name" value="CoA-Trfase_fam_III"/>
</dbReference>
<dbReference type="InterPro" id="IPR050483">
    <property type="entry name" value="CoA-transferase_III_domain"/>
</dbReference>
<dbReference type="Gene3D" id="3.40.50.10540">
    <property type="entry name" value="Crotonobetainyl-coa:carnitine coa-transferase, domain 1"/>
    <property type="match status" value="1"/>
</dbReference>
<accession>A0A6L6XN16</accession>
<gene>
    <name evidence="2" type="ORF">GON03_05605</name>
</gene>
<dbReference type="InterPro" id="IPR044855">
    <property type="entry name" value="CoA-Trfase_III_dom3_sf"/>
</dbReference>